<name>A0A1R2CSG7_9CILI</name>
<keyword evidence="5 8" id="KW-0808">Transferase</keyword>
<dbReference type="Proteomes" id="UP000187209">
    <property type="component" value="Unassembled WGS sequence"/>
</dbReference>
<dbReference type="EC" id="2.1.1.-" evidence="8"/>
<dbReference type="GO" id="GO:0006364">
    <property type="term" value="P:rRNA processing"/>
    <property type="evidence" value="ECO:0007669"/>
    <property type="project" value="UniProtKB-UniRule"/>
</dbReference>
<dbReference type="InterPro" id="IPR029063">
    <property type="entry name" value="SAM-dependent_MTases_sf"/>
</dbReference>
<comment type="caution">
    <text evidence="9">The sequence shown here is derived from an EMBL/GenBank/DDBJ whole genome shotgun (WGS) entry which is preliminary data.</text>
</comment>
<evidence type="ECO:0000313" key="9">
    <source>
        <dbReference type="EMBL" id="OMJ91913.1"/>
    </source>
</evidence>
<dbReference type="EMBL" id="MPUH01000072">
    <property type="protein sequence ID" value="OMJ91913.1"/>
    <property type="molecule type" value="Genomic_DNA"/>
</dbReference>
<sequence length="219" mass="25062">MKRNRTAKLEAGKFRLINEMLYTSNSSDSLELFQKDPEYFNIYHQGFTNQISSWPVNPISLVESEIRRLSKNDKWAIADLGCGQGQLALNLKDKQNLTVFSYDLVSSREDIIACDISNLPLHKQKIDCAVFCLSLMGTNHVNMVIEAHRVLKNQGILIVAEVATRFNQKDFIRDMLLIGFKNIKTIIPNSFFSLFVFRKIKPSGSVPSKLLDPCKYKKR</sequence>
<dbReference type="Gene3D" id="1.10.10.2150">
    <property type="entry name" value="Ribosomal RNA-processing protein 8, N-terminal domain"/>
    <property type="match status" value="1"/>
</dbReference>
<dbReference type="InterPro" id="IPR042036">
    <property type="entry name" value="RRP8_N"/>
</dbReference>
<dbReference type="GO" id="GO:0005730">
    <property type="term" value="C:nucleolus"/>
    <property type="evidence" value="ECO:0007669"/>
    <property type="project" value="UniProtKB-SubCell"/>
</dbReference>
<evidence type="ECO:0000256" key="4">
    <source>
        <dbReference type="ARBA" id="ARBA00022603"/>
    </source>
</evidence>
<dbReference type="GO" id="GO:0008168">
    <property type="term" value="F:methyltransferase activity"/>
    <property type="evidence" value="ECO:0007669"/>
    <property type="project" value="UniProtKB-KW"/>
</dbReference>
<comment type="subcellular location">
    <subcellularLocation>
        <location evidence="1 8">Nucleus</location>
        <location evidence="1 8">Nucleolus</location>
    </subcellularLocation>
</comment>
<dbReference type="AlphaFoldDB" id="A0A1R2CSG7"/>
<comment type="similarity">
    <text evidence="2 8">Belongs to the methyltransferase superfamily. RRP8 family.</text>
</comment>
<keyword evidence="7 8" id="KW-0539">Nucleus</keyword>
<organism evidence="9 10">
    <name type="scientific">Stentor coeruleus</name>
    <dbReference type="NCBI Taxonomy" id="5963"/>
    <lineage>
        <taxon>Eukaryota</taxon>
        <taxon>Sar</taxon>
        <taxon>Alveolata</taxon>
        <taxon>Ciliophora</taxon>
        <taxon>Postciliodesmatophora</taxon>
        <taxon>Heterotrichea</taxon>
        <taxon>Heterotrichida</taxon>
        <taxon>Stentoridae</taxon>
        <taxon>Stentor</taxon>
    </lineage>
</organism>
<comment type="function">
    <text evidence="8">Probable methyltransferase required to silence rDNA.</text>
</comment>
<dbReference type="PANTHER" id="PTHR12787:SF0">
    <property type="entry name" value="RIBOSOMAL RNA-PROCESSING PROTEIN 8"/>
    <property type="match status" value="1"/>
</dbReference>
<dbReference type="CDD" id="cd02440">
    <property type="entry name" value="AdoMet_MTases"/>
    <property type="match status" value="1"/>
</dbReference>
<reference evidence="9 10" key="1">
    <citation type="submission" date="2016-11" db="EMBL/GenBank/DDBJ databases">
        <title>The macronuclear genome of Stentor coeruleus: a giant cell with tiny introns.</title>
        <authorList>
            <person name="Slabodnick M."/>
            <person name="Ruby J.G."/>
            <person name="Reiff S.B."/>
            <person name="Swart E.C."/>
            <person name="Gosai S."/>
            <person name="Prabakaran S."/>
            <person name="Witkowska E."/>
            <person name="Larue G.E."/>
            <person name="Fisher S."/>
            <person name="Freeman R.M."/>
            <person name="Gunawardena J."/>
            <person name="Chu W."/>
            <person name="Stover N.A."/>
            <person name="Gregory B.D."/>
            <person name="Nowacki M."/>
            <person name="Derisi J."/>
            <person name="Roy S.W."/>
            <person name="Marshall W.F."/>
            <person name="Sood P."/>
        </authorList>
    </citation>
    <scope>NUCLEOTIDE SEQUENCE [LARGE SCALE GENOMIC DNA]</scope>
    <source>
        <strain evidence="9">WM001</strain>
    </source>
</reference>
<keyword evidence="3 8" id="KW-0698">rRNA processing</keyword>
<dbReference type="SUPFAM" id="SSF53335">
    <property type="entry name" value="S-adenosyl-L-methionine-dependent methyltransferases"/>
    <property type="match status" value="1"/>
</dbReference>
<dbReference type="InterPro" id="IPR007823">
    <property type="entry name" value="RRP8"/>
</dbReference>
<evidence type="ECO:0000313" key="10">
    <source>
        <dbReference type="Proteomes" id="UP000187209"/>
    </source>
</evidence>
<dbReference type="OrthoDB" id="10258825at2759"/>
<evidence type="ECO:0000256" key="7">
    <source>
        <dbReference type="ARBA" id="ARBA00023242"/>
    </source>
</evidence>
<accession>A0A1R2CSG7</accession>
<evidence type="ECO:0000256" key="2">
    <source>
        <dbReference type="ARBA" id="ARBA00006301"/>
    </source>
</evidence>
<dbReference type="GO" id="GO:0032259">
    <property type="term" value="P:methylation"/>
    <property type="evidence" value="ECO:0007669"/>
    <property type="project" value="UniProtKB-KW"/>
</dbReference>
<dbReference type="FunFam" id="1.10.10.2150:FF:000001">
    <property type="entry name" value="Ribosomal RNA-processing protein 8"/>
    <property type="match status" value="1"/>
</dbReference>
<evidence type="ECO:0000256" key="5">
    <source>
        <dbReference type="ARBA" id="ARBA00022679"/>
    </source>
</evidence>
<evidence type="ECO:0000256" key="6">
    <source>
        <dbReference type="ARBA" id="ARBA00022691"/>
    </source>
</evidence>
<evidence type="ECO:0000256" key="1">
    <source>
        <dbReference type="ARBA" id="ARBA00004604"/>
    </source>
</evidence>
<gene>
    <name evidence="9" type="ORF">SteCoe_5474</name>
</gene>
<protein>
    <recommendedName>
        <fullName evidence="8">Ribosomal RNA-processing protein 8</fullName>
        <ecNumber evidence="8">2.1.1.-</ecNumber>
    </recommendedName>
</protein>
<evidence type="ECO:0000256" key="8">
    <source>
        <dbReference type="RuleBase" id="RU365074"/>
    </source>
</evidence>
<keyword evidence="4 8" id="KW-0489">Methyltransferase</keyword>
<keyword evidence="10" id="KW-1185">Reference proteome</keyword>
<evidence type="ECO:0000256" key="3">
    <source>
        <dbReference type="ARBA" id="ARBA00022552"/>
    </source>
</evidence>
<dbReference type="Gene3D" id="3.40.50.150">
    <property type="entry name" value="Vaccinia Virus protein VP39"/>
    <property type="match status" value="1"/>
</dbReference>
<dbReference type="Pfam" id="PF05148">
    <property type="entry name" value="Methyltransf_8"/>
    <property type="match status" value="1"/>
</dbReference>
<proteinExistence type="inferred from homology"/>
<keyword evidence="6 8" id="KW-0949">S-adenosyl-L-methionine</keyword>
<dbReference type="PANTHER" id="PTHR12787">
    <property type="entry name" value="RIBOSOMAL RNA-PROCESSING PROTEIN 8"/>
    <property type="match status" value="1"/>
</dbReference>